<feature type="domain" description="Ketosynthase family 3 (KS3)" evidence="5">
    <location>
        <begin position="31"/>
        <end position="458"/>
    </location>
</feature>
<evidence type="ECO:0000256" key="2">
    <source>
        <dbReference type="ARBA" id="ARBA00022679"/>
    </source>
</evidence>
<dbReference type="Proteomes" id="UP000318741">
    <property type="component" value="Chromosome"/>
</dbReference>
<dbReference type="GO" id="GO:0005829">
    <property type="term" value="C:cytosol"/>
    <property type="evidence" value="ECO:0007669"/>
    <property type="project" value="TreeGrafter"/>
</dbReference>
<keyword evidence="7" id="KW-1185">Reference proteome</keyword>
<accession>A0A517PAI1</accession>
<dbReference type="CDD" id="cd00834">
    <property type="entry name" value="KAS_I_II"/>
    <property type="match status" value="1"/>
</dbReference>
<dbReference type="Gene3D" id="3.40.47.10">
    <property type="match status" value="2"/>
</dbReference>
<proteinExistence type="inferred from homology"/>
<dbReference type="PANTHER" id="PTHR11712:SF336">
    <property type="entry name" value="3-OXOACYL-[ACYL-CARRIER-PROTEIN] SYNTHASE, MITOCHONDRIAL"/>
    <property type="match status" value="1"/>
</dbReference>
<dbReference type="InterPro" id="IPR014031">
    <property type="entry name" value="Ketoacyl_synth_C"/>
</dbReference>
<dbReference type="KEGG" id="acaf:CA12_24770"/>
<reference evidence="6 7" key="1">
    <citation type="submission" date="2019-02" db="EMBL/GenBank/DDBJ databases">
        <title>Deep-cultivation of Planctomycetes and their phenomic and genomic characterization uncovers novel biology.</title>
        <authorList>
            <person name="Wiegand S."/>
            <person name="Jogler M."/>
            <person name="Boedeker C."/>
            <person name="Pinto D."/>
            <person name="Vollmers J."/>
            <person name="Rivas-Marin E."/>
            <person name="Kohn T."/>
            <person name="Peeters S.H."/>
            <person name="Heuer A."/>
            <person name="Rast P."/>
            <person name="Oberbeckmann S."/>
            <person name="Bunk B."/>
            <person name="Jeske O."/>
            <person name="Meyerdierks A."/>
            <person name="Storesund J.E."/>
            <person name="Kallscheuer N."/>
            <person name="Luecker S."/>
            <person name="Lage O.M."/>
            <person name="Pohl T."/>
            <person name="Merkel B.J."/>
            <person name="Hornburger P."/>
            <person name="Mueller R.-W."/>
            <person name="Bruemmer F."/>
            <person name="Labrenz M."/>
            <person name="Spormann A.M."/>
            <person name="Op den Camp H."/>
            <person name="Overmann J."/>
            <person name="Amann R."/>
            <person name="Jetten M.S.M."/>
            <person name="Mascher T."/>
            <person name="Medema M.H."/>
            <person name="Devos D.P."/>
            <person name="Kaster A.-K."/>
            <person name="Ovreas L."/>
            <person name="Rohde M."/>
            <person name="Galperin M.Y."/>
            <person name="Jogler C."/>
        </authorList>
    </citation>
    <scope>NUCLEOTIDE SEQUENCE [LARGE SCALE GENOMIC DNA]</scope>
    <source>
        <strain evidence="6 7">CA12</strain>
    </source>
</reference>
<dbReference type="InterPro" id="IPR000794">
    <property type="entry name" value="Beta-ketoacyl_synthase"/>
</dbReference>
<evidence type="ECO:0000256" key="1">
    <source>
        <dbReference type="ARBA" id="ARBA00008467"/>
    </source>
</evidence>
<organism evidence="6 7">
    <name type="scientific">Alienimonas californiensis</name>
    <dbReference type="NCBI Taxonomy" id="2527989"/>
    <lineage>
        <taxon>Bacteria</taxon>
        <taxon>Pseudomonadati</taxon>
        <taxon>Planctomycetota</taxon>
        <taxon>Planctomycetia</taxon>
        <taxon>Planctomycetales</taxon>
        <taxon>Planctomycetaceae</taxon>
        <taxon>Alienimonas</taxon>
    </lineage>
</organism>
<sequence length="458" mass="47438">MSNHSHPHSRSPRPLGRRPRLVAKTRRADGTPRIVVTGVGVVSPVGIGRVAFWDGLCNGLGGIHAAARPVGVSEEDFGVSGRLIAEVTDFDPNTHLAGRRKHFKTMSRDVQLGVLAADLAAEDAVLSAGAVNPDRIGVVYGAGRIAPGPLALVEGVAACMRADGTFNPDIWGELGLPSVPPLWLLRQLPNMPACHVSIALDARGPNNTLTCQDASAILALEEAARTIARGAADVMIAGASSSNTDAFDLAKMRSAGELSAQTNDPEHALRPFDARRDGTVAGEGAAVFVLERYDHAVRRGADIYCELLGAASASGGKRIDQGAGIVNAMKSALHRGGIEKASGIGHINAHGKSTQWDDLIESRAYHTLLGDDLAGVPVTALKSHFGHTDAGSGAIELAGSVLALRHRQLPMTLGFETPDPLCGIDVVHGGPLSLKGTSAVSVNATKTGQAAAAVLQAV</sequence>
<evidence type="ECO:0000313" key="7">
    <source>
        <dbReference type="Proteomes" id="UP000318741"/>
    </source>
</evidence>
<dbReference type="PANTHER" id="PTHR11712">
    <property type="entry name" value="POLYKETIDE SYNTHASE-RELATED"/>
    <property type="match status" value="1"/>
</dbReference>
<protein>
    <submittedName>
        <fullName evidence="6">3-oxoacyl-[acyl-carrier-protein] synthase 2</fullName>
        <ecNumber evidence="6">2.3.1.179</ecNumber>
    </submittedName>
</protein>
<dbReference type="SMART" id="SM00825">
    <property type="entry name" value="PKS_KS"/>
    <property type="match status" value="1"/>
</dbReference>
<dbReference type="EC" id="2.3.1.179" evidence="6"/>
<dbReference type="GO" id="GO:0006633">
    <property type="term" value="P:fatty acid biosynthetic process"/>
    <property type="evidence" value="ECO:0007669"/>
    <property type="project" value="TreeGrafter"/>
</dbReference>
<dbReference type="SUPFAM" id="SSF53901">
    <property type="entry name" value="Thiolase-like"/>
    <property type="match status" value="2"/>
</dbReference>
<feature type="compositionally biased region" description="Basic residues" evidence="4">
    <location>
        <begin position="1"/>
        <end position="25"/>
    </location>
</feature>
<evidence type="ECO:0000313" key="6">
    <source>
        <dbReference type="EMBL" id="QDT16376.1"/>
    </source>
</evidence>
<name>A0A517PAI1_9PLAN</name>
<dbReference type="Pfam" id="PF00109">
    <property type="entry name" value="ketoacyl-synt"/>
    <property type="match status" value="1"/>
</dbReference>
<evidence type="ECO:0000259" key="5">
    <source>
        <dbReference type="PROSITE" id="PS52004"/>
    </source>
</evidence>
<dbReference type="GO" id="GO:0004315">
    <property type="term" value="F:3-oxoacyl-[acyl-carrier-protein] synthase activity"/>
    <property type="evidence" value="ECO:0007669"/>
    <property type="project" value="UniProtKB-EC"/>
</dbReference>
<dbReference type="PROSITE" id="PS52004">
    <property type="entry name" value="KS3_2"/>
    <property type="match status" value="1"/>
</dbReference>
<comment type="similarity">
    <text evidence="1 3">Belongs to the thiolase-like superfamily. Beta-ketoacyl-ACP synthases family.</text>
</comment>
<keyword evidence="6" id="KW-0012">Acyltransferase</keyword>
<dbReference type="AlphaFoldDB" id="A0A517PAI1"/>
<dbReference type="RefSeq" id="WP_145359208.1">
    <property type="nucleotide sequence ID" value="NZ_CP036265.1"/>
</dbReference>
<keyword evidence="2 3" id="KW-0808">Transferase</keyword>
<evidence type="ECO:0000256" key="3">
    <source>
        <dbReference type="RuleBase" id="RU003694"/>
    </source>
</evidence>
<evidence type="ECO:0000256" key="4">
    <source>
        <dbReference type="SAM" id="MobiDB-lite"/>
    </source>
</evidence>
<gene>
    <name evidence="6" type="primary">fabF_2</name>
    <name evidence="6" type="ORF">CA12_24770</name>
</gene>
<dbReference type="InterPro" id="IPR016039">
    <property type="entry name" value="Thiolase-like"/>
</dbReference>
<dbReference type="EMBL" id="CP036265">
    <property type="protein sequence ID" value="QDT16376.1"/>
    <property type="molecule type" value="Genomic_DNA"/>
</dbReference>
<feature type="region of interest" description="Disordered" evidence="4">
    <location>
        <begin position="1"/>
        <end position="27"/>
    </location>
</feature>
<dbReference type="Pfam" id="PF02801">
    <property type="entry name" value="Ketoacyl-synt_C"/>
    <property type="match status" value="1"/>
</dbReference>
<dbReference type="InterPro" id="IPR014030">
    <property type="entry name" value="Ketoacyl_synth_N"/>
</dbReference>
<dbReference type="InterPro" id="IPR020841">
    <property type="entry name" value="PKS_Beta-ketoAc_synthase_dom"/>
</dbReference>
<dbReference type="OrthoDB" id="292158at2"/>